<evidence type="ECO:0000313" key="1">
    <source>
        <dbReference type="EMBL" id="KAF2886765.1"/>
    </source>
</evidence>
<sequence length="89" mass="10195">MTHNVCREMKEDHFGIAASLSKSVNVKIQCPLKKGWLNITNGMIDFTKFPPHIPRGQYMDQLTVYDGSNFIGEIQVEAVVEDIIKKWEN</sequence>
<dbReference type="AlphaFoldDB" id="A0A8K0CN53"/>
<organism evidence="1 2">
    <name type="scientific">Ignelater luminosus</name>
    <name type="common">Cucubano</name>
    <name type="synonym">Pyrophorus luminosus</name>
    <dbReference type="NCBI Taxonomy" id="2038154"/>
    <lineage>
        <taxon>Eukaryota</taxon>
        <taxon>Metazoa</taxon>
        <taxon>Ecdysozoa</taxon>
        <taxon>Arthropoda</taxon>
        <taxon>Hexapoda</taxon>
        <taxon>Insecta</taxon>
        <taxon>Pterygota</taxon>
        <taxon>Neoptera</taxon>
        <taxon>Endopterygota</taxon>
        <taxon>Coleoptera</taxon>
        <taxon>Polyphaga</taxon>
        <taxon>Elateriformia</taxon>
        <taxon>Elateroidea</taxon>
        <taxon>Elateridae</taxon>
        <taxon>Agrypninae</taxon>
        <taxon>Pyrophorini</taxon>
        <taxon>Ignelater</taxon>
    </lineage>
</organism>
<dbReference type="EMBL" id="VTPC01086482">
    <property type="protein sequence ID" value="KAF2886765.1"/>
    <property type="molecule type" value="Genomic_DNA"/>
</dbReference>
<dbReference type="Proteomes" id="UP000801492">
    <property type="component" value="Unassembled WGS sequence"/>
</dbReference>
<comment type="caution">
    <text evidence="1">The sequence shown here is derived from an EMBL/GenBank/DDBJ whole genome shotgun (WGS) entry which is preliminary data.</text>
</comment>
<dbReference type="OrthoDB" id="8179976at2759"/>
<keyword evidence="2" id="KW-1185">Reference proteome</keyword>
<name>A0A8K0CN53_IGNLU</name>
<gene>
    <name evidence="1" type="ORF">ILUMI_19408</name>
</gene>
<protein>
    <submittedName>
        <fullName evidence="1">Uncharacterized protein</fullName>
    </submittedName>
</protein>
<proteinExistence type="predicted"/>
<evidence type="ECO:0000313" key="2">
    <source>
        <dbReference type="Proteomes" id="UP000801492"/>
    </source>
</evidence>
<accession>A0A8K0CN53</accession>
<reference evidence="1" key="1">
    <citation type="submission" date="2019-08" db="EMBL/GenBank/DDBJ databases">
        <title>The genome of the North American firefly Photinus pyralis.</title>
        <authorList>
            <consortium name="Photinus pyralis genome working group"/>
            <person name="Fallon T.R."/>
            <person name="Sander Lower S.E."/>
            <person name="Weng J.-K."/>
        </authorList>
    </citation>
    <scope>NUCLEOTIDE SEQUENCE</scope>
    <source>
        <strain evidence="1">TRF0915ILg1</strain>
        <tissue evidence="1">Whole body</tissue>
    </source>
</reference>